<dbReference type="Proteomes" id="UP000070133">
    <property type="component" value="Unassembled WGS sequence"/>
</dbReference>
<dbReference type="InterPro" id="IPR002989">
    <property type="entry name" value="Mycobac_pentapep"/>
</dbReference>
<accession>A0A139H5E0</accession>
<gene>
    <name evidence="2" type="ORF">AC578_10554</name>
</gene>
<feature type="compositionally biased region" description="Basic and acidic residues" evidence="1">
    <location>
        <begin position="392"/>
        <end position="406"/>
    </location>
</feature>
<dbReference type="AlphaFoldDB" id="A0A139H5E0"/>
<feature type="compositionally biased region" description="Low complexity" evidence="1">
    <location>
        <begin position="457"/>
        <end position="477"/>
    </location>
</feature>
<sequence>MARTREQPNSARPRNSRAKRPPETAPAPSTVTATQAIFALRCRAIEDLVTTEPSKALQLFREAYDEFITEDGTSSEIEQYLRKDAPDLCDALEALIEEEFRASSKRAQGHYRALQKAPWELTLSTIWCIFSHNQKFPGYKFAGGLRDVSDGESDFGRAMALLNDARAKRISGTNARMLEEHRTQARNRKKEWVIGDIRVAIENWIAGGEGRSLEMLGNRRRDVKEGEEKEDGRTTRWQKAKEKVGEENAGDENAGDENTGDENAGDENAGDENAGDENAGDENAGDENAGDENAGDGNAGEENAGEDTVGGADARVERGDGEGEDGGGKDAGENEGEGEGEEEGEIINDNHQADTARAGLIRRTSRQNHEHENRCRSRSPERARGNAGESPLSDKSDQDSSDRDSNAGDQTQTQLPPPFWEFQNDDDNSDNIDDLDHDPYQYHPDDQARTGSPFRLSTPSPSPVARASASARLAMSERPSKRPRPRKTIAALSHTSDLSLQPWLELFSPTSALSQSQSQLRGFLDENRVEAAVKIQNRILAVLPSANAAAAEAADENDDRTLAVITPDSIHVYTRAPNDDGDPPHCDVMLLRSLRAQLVPSDPPEPQQAPQFRTLPLGHMNADTGTRIAITAVHELVADGRRDVEDLDVWRQCVHMSAAQAANPPRDIFDIYVPALYSHPENDIDGPNSSAPTAIFSRESIFAAMDAWALYLDRLNRTKEQSEIIREYLRKLVQAEGEAPAHEQEAREGVDAELNSLRRLKEGYESMLPSVGAGDAYQTLLKSLGEVNAQIQELARDRIDPAVIVRRERREHMMRVLANNICQYKDQITETTRKIAAYQRAWMDLANTIASYVPTSLGNGNE</sequence>
<feature type="compositionally biased region" description="Acidic residues" evidence="1">
    <location>
        <begin position="248"/>
        <end position="294"/>
    </location>
</feature>
<keyword evidence="3" id="KW-1185">Reference proteome</keyword>
<feature type="region of interest" description="Disordered" evidence="1">
    <location>
        <begin position="1"/>
        <end position="31"/>
    </location>
</feature>
<protein>
    <submittedName>
        <fullName evidence="2">Uncharacterized protein</fullName>
    </submittedName>
</protein>
<proteinExistence type="predicted"/>
<evidence type="ECO:0000313" key="2">
    <source>
        <dbReference type="EMBL" id="KXS97667.1"/>
    </source>
</evidence>
<dbReference type="Pfam" id="PF01469">
    <property type="entry name" value="Pentapeptide_2"/>
    <property type="match status" value="1"/>
</dbReference>
<name>A0A139H5E0_9PEZI</name>
<feature type="compositionally biased region" description="Basic and acidic residues" evidence="1">
    <location>
        <begin position="437"/>
        <end position="448"/>
    </location>
</feature>
<feature type="compositionally biased region" description="Basic and acidic residues" evidence="1">
    <location>
        <begin position="314"/>
        <end position="332"/>
    </location>
</feature>
<dbReference type="EMBL" id="LFZN01000137">
    <property type="protein sequence ID" value="KXS97667.1"/>
    <property type="molecule type" value="Genomic_DNA"/>
</dbReference>
<feature type="compositionally biased region" description="Acidic residues" evidence="1">
    <location>
        <begin position="423"/>
        <end position="436"/>
    </location>
</feature>
<dbReference type="STRING" id="321146.A0A139H5E0"/>
<evidence type="ECO:0000313" key="3">
    <source>
        <dbReference type="Proteomes" id="UP000070133"/>
    </source>
</evidence>
<feature type="compositionally biased region" description="Basic and acidic residues" evidence="1">
    <location>
        <begin position="221"/>
        <end position="246"/>
    </location>
</feature>
<feature type="region of interest" description="Disordered" evidence="1">
    <location>
        <begin position="221"/>
        <end position="486"/>
    </location>
</feature>
<evidence type="ECO:0000256" key="1">
    <source>
        <dbReference type="SAM" id="MobiDB-lite"/>
    </source>
</evidence>
<feature type="compositionally biased region" description="Basic and acidic residues" evidence="1">
    <location>
        <begin position="367"/>
        <end position="384"/>
    </location>
</feature>
<comment type="caution">
    <text evidence="2">The sequence shown here is derived from an EMBL/GenBank/DDBJ whole genome shotgun (WGS) entry which is preliminary data.</text>
</comment>
<dbReference type="OrthoDB" id="10504507at2759"/>
<organism evidence="2 3">
    <name type="scientific">Pseudocercospora eumusae</name>
    <dbReference type="NCBI Taxonomy" id="321146"/>
    <lineage>
        <taxon>Eukaryota</taxon>
        <taxon>Fungi</taxon>
        <taxon>Dikarya</taxon>
        <taxon>Ascomycota</taxon>
        <taxon>Pezizomycotina</taxon>
        <taxon>Dothideomycetes</taxon>
        <taxon>Dothideomycetidae</taxon>
        <taxon>Mycosphaerellales</taxon>
        <taxon>Mycosphaerellaceae</taxon>
        <taxon>Pseudocercospora</taxon>
    </lineage>
</organism>
<reference evidence="2 3" key="1">
    <citation type="submission" date="2015-07" db="EMBL/GenBank/DDBJ databases">
        <title>Comparative genomics of the Sigatoka disease complex on banana suggests a link between parallel evolutionary changes in Pseudocercospora fijiensis and Pseudocercospora eumusae and increased virulence on the banana host.</title>
        <authorList>
            <person name="Chang T.-C."/>
            <person name="Salvucci A."/>
            <person name="Crous P.W."/>
            <person name="Stergiopoulos I."/>
        </authorList>
    </citation>
    <scope>NUCLEOTIDE SEQUENCE [LARGE SCALE GENOMIC DNA]</scope>
    <source>
        <strain evidence="2 3">CBS 114824</strain>
    </source>
</reference>
<feature type="compositionally biased region" description="Acidic residues" evidence="1">
    <location>
        <begin position="333"/>
        <end position="346"/>
    </location>
</feature>